<reference evidence="9 10" key="1">
    <citation type="journal article" date="2017" name="Int. J. Parasitol.">
        <title>The genome of the protozoan parasite Cystoisospora suis and a reverse vaccinology approach to identify vaccine candidates.</title>
        <authorList>
            <person name="Palmieri N."/>
            <person name="Shrestha A."/>
            <person name="Ruttkowski B."/>
            <person name="Beck T."/>
            <person name="Vogl C."/>
            <person name="Tomley F."/>
            <person name="Blake D.P."/>
            <person name="Joachim A."/>
        </authorList>
    </citation>
    <scope>NUCLEOTIDE SEQUENCE [LARGE SCALE GENOMIC DNA]</scope>
    <source>
        <strain evidence="9 10">Wien I</strain>
    </source>
</reference>
<dbReference type="PROSITE" id="PS50011">
    <property type="entry name" value="PROTEIN_KINASE_DOM"/>
    <property type="match status" value="1"/>
</dbReference>
<gene>
    <name evidence="9" type="ORF">CSUI_003311</name>
</gene>
<feature type="domain" description="Protein kinase" evidence="8">
    <location>
        <begin position="447"/>
        <end position="611"/>
    </location>
</feature>
<evidence type="ECO:0000313" key="9">
    <source>
        <dbReference type="EMBL" id="PHJ22839.1"/>
    </source>
</evidence>
<dbReference type="Gene3D" id="1.10.510.10">
    <property type="entry name" value="Transferase(Phosphotransferase) domain 1"/>
    <property type="match status" value="1"/>
</dbReference>
<dbReference type="RefSeq" id="XP_067924516.1">
    <property type="nucleotide sequence ID" value="XM_068063509.1"/>
</dbReference>
<keyword evidence="2" id="KW-0808">Transferase</keyword>
<organism evidence="9 10">
    <name type="scientific">Cystoisospora suis</name>
    <dbReference type="NCBI Taxonomy" id="483139"/>
    <lineage>
        <taxon>Eukaryota</taxon>
        <taxon>Sar</taxon>
        <taxon>Alveolata</taxon>
        <taxon>Apicomplexa</taxon>
        <taxon>Conoidasida</taxon>
        <taxon>Coccidia</taxon>
        <taxon>Eucoccidiorida</taxon>
        <taxon>Eimeriorina</taxon>
        <taxon>Sarcocystidae</taxon>
        <taxon>Cystoisospora</taxon>
    </lineage>
</organism>
<dbReference type="PANTHER" id="PTHR24355">
    <property type="entry name" value="G PROTEIN-COUPLED RECEPTOR KINASE/RIBOSOMAL PROTEIN S6 KINASE"/>
    <property type="match status" value="1"/>
</dbReference>
<evidence type="ECO:0000256" key="2">
    <source>
        <dbReference type="ARBA" id="ARBA00022679"/>
    </source>
</evidence>
<feature type="region of interest" description="Disordered" evidence="7">
    <location>
        <begin position="150"/>
        <end position="246"/>
    </location>
</feature>
<dbReference type="InterPro" id="IPR011009">
    <property type="entry name" value="Kinase-like_dom_sf"/>
</dbReference>
<dbReference type="OrthoDB" id="333397at2759"/>
<evidence type="ECO:0000256" key="6">
    <source>
        <dbReference type="PROSITE-ProRule" id="PRU10141"/>
    </source>
</evidence>
<protein>
    <submittedName>
        <fullName evidence="9">Serine threonine protein kinase</fullName>
    </submittedName>
</protein>
<proteinExistence type="predicted"/>
<dbReference type="InterPro" id="IPR000719">
    <property type="entry name" value="Prot_kinase_dom"/>
</dbReference>
<evidence type="ECO:0000259" key="8">
    <source>
        <dbReference type="PROSITE" id="PS50011"/>
    </source>
</evidence>
<dbReference type="EMBL" id="MIGC01001449">
    <property type="protein sequence ID" value="PHJ22839.1"/>
    <property type="molecule type" value="Genomic_DNA"/>
</dbReference>
<sequence length="611" mass="67332">MPLAMQLRQRNPNSLVSPFIPLGAALEARVTPLTPNDRKSRQSRVVYVRGRGREKLRVVSDHPEEETTGWLLARTIERFSENGQEDEIVGLQTDAHGPLGSRDWVDVYLQDLHRPLSVLPSEEHLQCIYSEVASPPEFLCADGARRYADETSTPCTSRHTPSGQSSESQGKCSAVSPWMRLGEGTDARSTGSGDRPSLRGGQSLNSGGSRASSFSRKASSDANTASTSYASSCRRGDSTPGHQTKDEWCTGFKSRCSLQNESDSATCRPPYQPMLEQPGDTFDLETKLDVKESNDLPVGSLPLPRSSRSTEVEHHPETLERLPSARQGGDVLSSFVASKCMEGARPPEISRVTEKLHLTDKGDRSVAPCKDISSAPVLSKGFSASADIRDCTVKGIRSSASPRADRIYSDSKGFGALPEGRSHHAVLSNRSTYSHPAHPGGVCVWDFRQERAIGKGGFSMVHKVRKKDTGRLYAMKIVAKEKVAQDAEKIRRALSERDVLAQCSSPFIVRLFWAFQTRRHLFLVNEFCPGGDLFRLLRDCQRFPEETCRFVCAEVLLGLQYLHSLDILHRDLKAENILVDLEGHCKLADFGLSKVLEGETEAIHSVEALSI</sequence>
<keyword evidence="1" id="KW-0723">Serine/threonine-protein kinase</keyword>
<accession>A0A2C6L328</accession>
<evidence type="ECO:0000256" key="7">
    <source>
        <dbReference type="SAM" id="MobiDB-lite"/>
    </source>
</evidence>
<keyword evidence="5 6" id="KW-0067">ATP-binding</keyword>
<feature type="region of interest" description="Disordered" evidence="7">
    <location>
        <begin position="260"/>
        <end position="279"/>
    </location>
</feature>
<keyword evidence="4 9" id="KW-0418">Kinase</keyword>
<feature type="compositionally biased region" description="Basic and acidic residues" evidence="7">
    <location>
        <begin position="308"/>
        <end position="320"/>
    </location>
</feature>
<evidence type="ECO:0000256" key="1">
    <source>
        <dbReference type="ARBA" id="ARBA00022527"/>
    </source>
</evidence>
<evidence type="ECO:0000256" key="3">
    <source>
        <dbReference type="ARBA" id="ARBA00022741"/>
    </source>
</evidence>
<dbReference type="PROSITE" id="PS00107">
    <property type="entry name" value="PROTEIN_KINASE_ATP"/>
    <property type="match status" value="1"/>
</dbReference>
<dbReference type="InterPro" id="IPR008271">
    <property type="entry name" value="Ser/Thr_kinase_AS"/>
</dbReference>
<evidence type="ECO:0000256" key="4">
    <source>
        <dbReference type="ARBA" id="ARBA00022777"/>
    </source>
</evidence>
<evidence type="ECO:0000313" key="10">
    <source>
        <dbReference type="Proteomes" id="UP000221165"/>
    </source>
</evidence>
<dbReference type="VEuPathDB" id="ToxoDB:CSUI_003311"/>
<dbReference type="GO" id="GO:0005524">
    <property type="term" value="F:ATP binding"/>
    <property type="evidence" value="ECO:0007669"/>
    <property type="project" value="UniProtKB-UniRule"/>
</dbReference>
<keyword evidence="10" id="KW-1185">Reference proteome</keyword>
<dbReference type="GeneID" id="94426720"/>
<dbReference type="Proteomes" id="UP000221165">
    <property type="component" value="Unassembled WGS sequence"/>
</dbReference>
<dbReference type="Gene3D" id="3.30.200.20">
    <property type="entry name" value="Phosphorylase Kinase, domain 1"/>
    <property type="match status" value="1"/>
</dbReference>
<feature type="compositionally biased region" description="Polar residues" evidence="7">
    <location>
        <begin position="150"/>
        <end position="171"/>
    </location>
</feature>
<comment type="caution">
    <text evidence="9">The sequence shown here is derived from an EMBL/GenBank/DDBJ whole genome shotgun (WGS) entry which is preliminary data.</text>
</comment>
<feature type="region of interest" description="Disordered" evidence="7">
    <location>
        <begin position="291"/>
        <end position="320"/>
    </location>
</feature>
<feature type="compositionally biased region" description="Low complexity" evidence="7">
    <location>
        <begin position="206"/>
        <end position="217"/>
    </location>
</feature>
<dbReference type="GO" id="GO:0004674">
    <property type="term" value="F:protein serine/threonine kinase activity"/>
    <property type="evidence" value="ECO:0007669"/>
    <property type="project" value="UniProtKB-KW"/>
</dbReference>
<dbReference type="SUPFAM" id="SSF56112">
    <property type="entry name" value="Protein kinase-like (PK-like)"/>
    <property type="match status" value="1"/>
</dbReference>
<dbReference type="Pfam" id="PF00069">
    <property type="entry name" value="Pkinase"/>
    <property type="match status" value="1"/>
</dbReference>
<dbReference type="PANTHER" id="PTHR24355:SF1">
    <property type="entry name" value="RIBOSOMAL PROTEIN S6 KINASE-RELATED PROTEIN"/>
    <property type="match status" value="1"/>
</dbReference>
<evidence type="ECO:0000256" key="5">
    <source>
        <dbReference type="ARBA" id="ARBA00022840"/>
    </source>
</evidence>
<dbReference type="PROSITE" id="PS00108">
    <property type="entry name" value="PROTEIN_KINASE_ST"/>
    <property type="match status" value="1"/>
</dbReference>
<feature type="binding site" evidence="6">
    <location>
        <position position="480"/>
    </location>
    <ligand>
        <name>ATP</name>
        <dbReference type="ChEBI" id="CHEBI:30616"/>
    </ligand>
</feature>
<dbReference type="SMART" id="SM00220">
    <property type="entry name" value="S_TKc"/>
    <property type="match status" value="1"/>
</dbReference>
<feature type="compositionally biased region" description="Polar residues" evidence="7">
    <location>
        <begin position="221"/>
        <end position="231"/>
    </location>
</feature>
<dbReference type="AlphaFoldDB" id="A0A2C6L328"/>
<name>A0A2C6L328_9APIC</name>
<dbReference type="InterPro" id="IPR017441">
    <property type="entry name" value="Protein_kinase_ATP_BS"/>
</dbReference>
<keyword evidence="3 6" id="KW-0547">Nucleotide-binding</keyword>